<sequence length="97" mass="10495">MNAKVLIGQRWPGGKFAVSGPEDSSFETRFHKRTGVKADMVHVNPVRTKLPVAGGAWKFQEGVSNHGSSSSSDHCSNLQDPSQNSPRVASKRAANYN</sequence>
<keyword evidence="3" id="KW-1185">Reference proteome</keyword>
<comment type="caution">
    <text evidence="2">The sequence shown here is derived from an EMBL/GenBank/DDBJ whole genome shotgun (WGS) entry which is preliminary data.</text>
</comment>
<accession>A0A4Y2TSM0</accession>
<feature type="region of interest" description="Disordered" evidence="1">
    <location>
        <begin position="61"/>
        <end position="97"/>
    </location>
</feature>
<dbReference type="Proteomes" id="UP000499080">
    <property type="component" value="Unassembled WGS sequence"/>
</dbReference>
<evidence type="ECO:0000313" key="3">
    <source>
        <dbReference type="Proteomes" id="UP000499080"/>
    </source>
</evidence>
<gene>
    <name evidence="2" type="ORF">AVEN_199524_1</name>
</gene>
<dbReference type="AlphaFoldDB" id="A0A4Y2TSM0"/>
<reference evidence="2 3" key="1">
    <citation type="journal article" date="2019" name="Sci. Rep.">
        <title>Orb-weaving spider Araneus ventricosus genome elucidates the spidroin gene catalogue.</title>
        <authorList>
            <person name="Kono N."/>
            <person name="Nakamura H."/>
            <person name="Ohtoshi R."/>
            <person name="Moran D.A.P."/>
            <person name="Shinohara A."/>
            <person name="Yoshida Y."/>
            <person name="Fujiwara M."/>
            <person name="Mori M."/>
            <person name="Tomita M."/>
            <person name="Arakawa K."/>
        </authorList>
    </citation>
    <scope>NUCLEOTIDE SEQUENCE [LARGE SCALE GENOMIC DNA]</scope>
</reference>
<proteinExistence type="predicted"/>
<evidence type="ECO:0000256" key="1">
    <source>
        <dbReference type="SAM" id="MobiDB-lite"/>
    </source>
</evidence>
<feature type="compositionally biased region" description="Low complexity" evidence="1">
    <location>
        <begin position="64"/>
        <end position="77"/>
    </location>
</feature>
<evidence type="ECO:0000313" key="2">
    <source>
        <dbReference type="EMBL" id="GBO03629.1"/>
    </source>
</evidence>
<dbReference type="EMBL" id="BGPR01030856">
    <property type="protein sequence ID" value="GBO03629.1"/>
    <property type="molecule type" value="Genomic_DNA"/>
</dbReference>
<feature type="compositionally biased region" description="Polar residues" evidence="1">
    <location>
        <begin position="78"/>
        <end position="87"/>
    </location>
</feature>
<organism evidence="2 3">
    <name type="scientific">Araneus ventricosus</name>
    <name type="common">Orbweaver spider</name>
    <name type="synonym">Epeira ventricosa</name>
    <dbReference type="NCBI Taxonomy" id="182803"/>
    <lineage>
        <taxon>Eukaryota</taxon>
        <taxon>Metazoa</taxon>
        <taxon>Ecdysozoa</taxon>
        <taxon>Arthropoda</taxon>
        <taxon>Chelicerata</taxon>
        <taxon>Arachnida</taxon>
        <taxon>Araneae</taxon>
        <taxon>Araneomorphae</taxon>
        <taxon>Entelegynae</taxon>
        <taxon>Araneoidea</taxon>
        <taxon>Araneidae</taxon>
        <taxon>Araneus</taxon>
    </lineage>
</organism>
<name>A0A4Y2TSM0_ARAVE</name>
<protein>
    <submittedName>
        <fullName evidence="2">Uncharacterized protein</fullName>
    </submittedName>
</protein>